<gene>
    <name evidence="2" type="ORF">AA0521_0092</name>
</gene>
<proteinExistence type="predicted"/>
<protein>
    <submittedName>
        <fullName evidence="2">Uncharacterized protein</fullName>
    </submittedName>
</protein>
<name>A0ABQ0PGU4_9PROT</name>
<dbReference type="Proteomes" id="UP001061452">
    <property type="component" value="Unassembled WGS sequence"/>
</dbReference>
<keyword evidence="3" id="KW-1185">Reference proteome</keyword>
<evidence type="ECO:0000313" key="2">
    <source>
        <dbReference type="EMBL" id="GBQ64104.1"/>
    </source>
</evidence>
<comment type="caution">
    <text evidence="2">The sequence shown here is derived from an EMBL/GenBank/DDBJ whole genome shotgun (WGS) entry which is preliminary data.</text>
</comment>
<organism evidence="2 3">
    <name type="scientific">Komagataeibacter intermedius NRIC 0521</name>
    <dbReference type="NCBI Taxonomy" id="1307934"/>
    <lineage>
        <taxon>Bacteria</taxon>
        <taxon>Pseudomonadati</taxon>
        <taxon>Pseudomonadota</taxon>
        <taxon>Alphaproteobacteria</taxon>
        <taxon>Acetobacterales</taxon>
        <taxon>Acetobacteraceae</taxon>
        <taxon>Komagataeibacter</taxon>
    </lineage>
</organism>
<dbReference type="EMBL" id="BAQJ01000003">
    <property type="protein sequence ID" value="GBQ64104.1"/>
    <property type="molecule type" value="Genomic_DNA"/>
</dbReference>
<evidence type="ECO:0000313" key="3">
    <source>
        <dbReference type="Proteomes" id="UP001061452"/>
    </source>
</evidence>
<sequence length="88" mass="9856">MPRQRTQDITGMGGTVARAPMGTQGGRGFIHIGWIIIVVVPRATGRKARQQSDHCKTRFHAGCPHPPFFSFHAMRRYDNARVENDSLP</sequence>
<feature type="region of interest" description="Disordered" evidence="1">
    <location>
        <begin position="1"/>
        <end position="22"/>
    </location>
</feature>
<accession>A0ABQ0PGU4</accession>
<evidence type="ECO:0000256" key="1">
    <source>
        <dbReference type="SAM" id="MobiDB-lite"/>
    </source>
</evidence>
<reference evidence="2" key="1">
    <citation type="submission" date="2013-04" db="EMBL/GenBank/DDBJ databases">
        <title>The genome sequencing project of 58 acetic acid bacteria.</title>
        <authorList>
            <person name="Okamoto-Kainuma A."/>
            <person name="Ishikawa M."/>
            <person name="Umino S."/>
            <person name="Koizumi Y."/>
            <person name="Shiwa Y."/>
            <person name="Yoshikawa H."/>
            <person name="Matsutani M."/>
            <person name="Matsushita K."/>
        </authorList>
    </citation>
    <scope>NUCLEOTIDE SEQUENCE</scope>
    <source>
        <strain evidence="2">NRIC 0521</strain>
    </source>
</reference>